<name>A0ABW2WN64_9ACTN</name>
<organism evidence="2 3">
    <name type="scientific">Streptomyces sanglieri</name>
    <dbReference type="NCBI Taxonomy" id="193460"/>
    <lineage>
        <taxon>Bacteria</taxon>
        <taxon>Bacillati</taxon>
        <taxon>Actinomycetota</taxon>
        <taxon>Actinomycetes</taxon>
        <taxon>Kitasatosporales</taxon>
        <taxon>Streptomycetaceae</taxon>
        <taxon>Streptomyces</taxon>
    </lineage>
</organism>
<keyword evidence="3" id="KW-1185">Reference proteome</keyword>
<dbReference type="EMBL" id="JBHTGL010000008">
    <property type="protein sequence ID" value="MFD0622877.1"/>
    <property type="molecule type" value="Genomic_DNA"/>
</dbReference>
<dbReference type="Proteomes" id="UP001596915">
    <property type="component" value="Unassembled WGS sequence"/>
</dbReference>
<proteinExistence type="predicted"/>
<sequence>MARSLDRYSRLATKTPEAAEGEHAQAPLKARRAALKTGLSAIEDQVEAIETYTAQTAEADARLRELQQVKQREKDGADVLDFLASTARAEAATAEVGQLSEQAAVVVDRFTAALNGQVVSRLRAAGP</sequence>
<evidence type="ECO:0000313" key="2">
    <source>
        <dbReference type="EMBL" id="MFD0622877.1"/>
    </source>
</evidence>
<comment type="caution">
    <text evidence="2">The sequence shown here is derived from an EMBL/GenBank/DDBJ whole genome shotgun (WGS) entry which is preliminary data.</text>
</comment>
<feature type="region of interest" description="Disordered" evidence="1">
    <location>
        <begin position="1"/>
        <end position="28"/>
    </location>
</feature>
<evidence type="ECO:0000256" key="1">
    <source>
        <dbReference type="SAM" id="MobiDB-lite"/>
    </source>
</evidence>
<protein>
    <submittedName>
        <fullName evidence="2">Uncharacterized protein</fullName>
    </submittedName>
</protein>
<reference evidence="3" key="1">
    <citation type="journal article" date="2019" name="Int. J. Syst. Evol. Microbiol.">
        <title>The Global Catalogue of Microorganisms (GCM) 10K type strain sequencing project: providing services to taxonomists for standard genome sequencing and annotation.</title>
        <authorList>
            <consortium name="The Broad Institute Genomics Platform"/>
            <consortium name="The Broad Institute Genome Sequencing Center for Infectious Disease"/>
            <person name="Wu L."/>
            <person name="Ma J."/>
        </authorList>
    </citation>
    <scope>NUCLEOTIDE SEQUENCE [LARGE SCALE GENOMIC DNA]</scope>
    <source>
        <strain evidence="3">JCM 12607</strain>
    </source>
</reference>
<gene>
    <name evidence="2" type="ORF">ACFQ2K_08615</name>
</gene>
<accession>A0ABW2WN64</accession>
<evidence type="ECO:0000313" key="3">
    <source>
        <dbReference type="Proteomes" id="UP001596915"/>
    </source>
</evidence>